<gene>
    <name evidence="2" type="ORF">SAMN04488570_3598</name>
</gene>
<feature type="domain" description="Glyoxalase-like" evidence="1">
    <location>
        <begin position="10"/>
        <end position="119"/>
    </location>
</feature>
<sequence length="134" mass="14291">MVHGIRVSTVNLSSSDPRALARFYADLLGLEDPVVADPTWAVLRGAVVPLAFELDEHHAPPVWPSEPGRPTTQVHLEVQVDDLDGALEHALACGARLAAHQPQEDVRVCLDPAGHPFCLWVDPSGEDPAGGDPA</sequence>
<accession>A0A1H1XU84</accession>
<reference evidence="3" key="1">
    <citation type="submission" date="2016-10" db="EMBL/GenBank/DDBJ databases">
        <authorList>
            <person name="Varghese N."/>
            <person name="Submissions S."/>
        </authorList>
    </citation>
    <scope>NUCLEOTIDE SEQUENCE [LARGE SCALE GENOMIC DNA]</scope>
    <source>
        <strain evidence="3">DSM 22127</strain>
    </source>
</reference>
<organism evidence="2 3">
    <name type="scientific">Nocardioides scoriae</name>
    <dbReference type="NCBI Taxonomy" id="642780"/>
    <lineage>
        <taxon>Bacteria</taxon>
        <taxon>Bacillati</taxon>
        <taxon>Actinomycetota</taxon>
        <taxon>Actinomycetes</taxon>
        <taxon>Propionibacteriales</taxon>
        <taxon>Nocardioidaceae</taxon>
        <taxon>Nocardioides</taxon>
    </lineage>
</organism>
<dbReference type="EMBL" id="LT629757">
    <property type="protein sequence ID" value="SDT12601.1"/>
    <property type="molecule type" value="Genomic_DNA"/>
</dbReference>
<dbReference type="PANTHER" id="PTHR35908:SF1">
    <property type="entry name" value="CONSERVED PROTEIN"/>
    <property type="match status" value="1"/>
</dbReference>
<protein>
    <recommendedName>
        <fullName evidence="1">Glyoxalase-like domain-containing protein</fullName>
    </recommendedName>
</protein>
<dbReference type="InterPro" id="IPR041581">
    <property type="entry name" value="Glyoxalase_6"/>
</dbReference>
<dbReference type="InterPro" id="IPR029068">
    <property type="entry name" value="Glyas_Bleomycin-R_OHBP_Dase"/>
</dbReference>
<dbReference type="Proteomes" id="UP000198859">
    <property type="component" value="Chromosome I"/>
</dbReference>
<proteinExistence type="predicted"/>
<evidence type="ECO:0000259" key="1">
    <source>
        <dbReference type="Pfam" id="PF18029"/>
    </source>
</evidence>
<dbReference type="RefSeq" id="WP_091732539.1">
    <property type="nucleotide sequence ID" value="NZ_LT629757.1"/>
</dbReference>
<evidence type="ECO:0000313" key="3">
    <source>
        <dbReference type="Proteomes" id="UP000198859"/>
    </source>
</evidence>
<dbReference type="PANTHER" id="PTHR35908">
    <property type="entry name" value="HYPOTHETICAL FUSION PROTEIN"/>
    <property type="match status" value="1"/>
</dbReference>
<dbReference type="STRING" id="642780.SAMN04488570_3598"/>
<dbReference type="SUPFAM" id="SSF54593">
    <property type="entry name" value="Glyoxalase/Bleomycin resistance protein/Dihydroxybiphenyl dioxygenase"/>
    <property type="match status" value="1"/>
</dbReference>
<dbReference type="Pfam" id="PF18029">
    <property type="entry name" value="Glyoxalase_6"/>
    <property type="match status" value="1"/>
</dbReference>
<dbReference type="OrthoDB" id="1645442at2"/>
<dbReference type="AlphaFoldDB" id="A0A1H1XU84"/>
<dbReference type="Gene3D" id="3.10.180.10">
    <property type="entry name" value="2,3-Dihydroxybiphenyl 1,2-Dioxygenase, domain 1"/>
    <property type="match status" value="1"/>
</dbReference>
<name>A0A1H1XU84_9ACTN</name>
<keyword evidence="3" id="KW-1185">Reference proteome</keyword>
<evidence type="ECO:0000313" key="2">
    <source>
        <dbReference type="EMBL" id="SDT12601.1"/>
    </source>
</evidence>